<dbReference type="InParanoid" id="A0A1X7SD85"/>
<accession>A0A1X7SD85</accession>
<sequence length="167" mass="18818">MYDHLKDILDGICLEARKEMQDMDQEKLGSWQRAVTCGDAGSDNLCQDDIYEGTSKAAEGFGANEVFKLMVKDQMNVECHIQDGDSTSENVVLKHFPLCRVLLCGNHVAKNHAIKLDKLRKLKEMTTNDGVRVECYCKGKKHAKHCGCLTEKFIRKAKASFQMCLTN</sequence>
<dbReference type="STRING" id="400682.A0A1X7SD85"/>
<proteinExistence type="predicted"/>
<reference evidence="1" key="1">
    <citation type="submission" date="2017-05" db="UniProtKB">
        <authorList>
            <consortium name="EnsemblMetazoa"/>
        </authorList>
    </citation>
    <scope>IDENTIFICATION</scope>
</reference>
<dbReference type="EnsemblMetazoa" id="Aqu2.1.00019_001">
    <property type="protein sequence ID" value="Aqu2.1.00019_001"/>
    <property type="gene ID" value="Aqu2.1.00019"/>
</dbReference>
<organism evidence="1">
    <name type="scientific">Amphimedon queenslandica</name>
    <name type="common">Sponge</name>
    <dbReference type="NCBI Taxonomy" id="400682"/>
    <lineage>
        <taxon>Eukaryota</taxon>
        <taxon>Metazoa</taxon>
        <taxon>Porifera</taxon>
        <taxon>Demospongiae</taxon>
        <taxon>Heteroscleromorpha</taxon>
        <taxon>Haplosclerida</taxon>
        <taxon>Niphatidae</taxon>
        <taxon>Amphimedon</taxon>
    </lineage>
</organism>
<name>A0A1X7SD85_AMPQE</name>
<protein>
    <submittedName>
        <fullName evidence="1">Uncharacterized protein</fullName>
    </submittedName>
</protein>
<evidence type="ECO:0000313" key="1">
    <source>
        <dbReference type="EnsemblMetazoa" id="Aqu2.1.00019_001"/>
    </source>
</evidence>
<dbReference type="AlphaFoldDB" id="A0A1X7SD85"/>
<dbReference type="PANTHER" id="PTHR34485:SF2">
    <property type="entry name" value="PROLINE RICH, LACRIMAL 1"/>
    <property type="match status" value="1"/>
</dbReference>
<dbReference type="PANTHER" id="PTHR34485">
    <property type="entry name" value="PROLINE-RICH, LACRIMAL 1"/>
    <property type="match status" value="1"/>
</dbReference>